<evidence type="ECO:0000313" key="4">
    <source>
        <dbReference type="Proteomes" id="UP001151760"/>
    </source>
</evidence>
<protein>
    <submittedName>
        <fullName evidence="3">Uncharacterized protein</fullName>
    </submittedName>
</protein>
<sequence>MLRPTQTQTGPFSRPSPSIVVPDPEGSGGNHRGQPSNDASLSGNEDGLTLQSVYDLCVSLCKQVTAQAKEIKALKAQVKKLKKGVKPLITHHKGLGMKTRLKEDSFSEEKGDYEDDQNEGRTSSMVLEEKESVNKEVSTEGPVSTDKQNEGTDKKNYCERIFKKLANDRDGGQKGLKRELEAEEEKKRLAEEEATKAASLMNMISFRQLKRSDVMCVMIDDVDVCLCLEYDYDDDVGVIVDDDDDVDCGWMIAWE</sequence>
<feature type="region of interest" description="Disordered" evidence="2">
    <location>
        <begin position="101"/>
        <end position="152"/>
    </location>
</feature>
<organism evidence="3 4">
    <name type="scientific">Tanacetum coccineum</name>
    <dbReference type="NCBI Taxonomy" id="301880"/>
    <lineage>
        <taxon>Eukaryota</taxon>
        <taxon>Viridiplantae</taxon>
        <taxon>Streptophyta</taxon>
        <taxon>Embryophyta</taxon>
        <taxon>Tracheophyta</taxon>
        <taxon>Spermatophyta</taxon>
        <taxon>Magnoliopsida</taxon>
        <taxon>eudicotyledons</taxon>
        <taxon>Gunneridae</taxon>
        <taxon>Pentapetalae</taxon>
        <taxon>asterids</taxon>
        <taxon>campanulids</taxon>
        <taxon>Asterales</taxon>
        <taxon>Asteraceae</taxon>
        <taxon>Asteroideae</taxon>
        <taxon>Anthemideae</taxon>
        <taxon>Anthemidinae</taxon>
        <taxon>Tanacetum</taxon>
    </lineage>
</organism>
<evidence type="ECO:0000313" key="3">
    <source>
        <dbReference type="EMBL" id="GJT33668.1"/>
    </source>
</evidence>
<feature type="compositionally biased region" description="Polar residues" evidence="2">
    <location>
        <begin position="33"/>
        <end position="43"/>
    </location>
</feature>
<evidence type="ECO:0000256" key="2">
    <source>
        <dbReference type="SAM" id="MobiDB-lite"/>
    </source>
</evidence>
<accession>A0ABQ5D3W4</accession>
<dbReference type="Proteomes" id="UP001151760">
    <property type="component" value="Unassembled WGS sequence"/>
</dbReference>
<name>A0ABQ5D3W4_9ASTR</name>
<feature type="compositionally biased region" description="Polar residues" evidence="2">
    <location>
        <begin position="1"/>
        <end position="11"/>
    </location>
</feature>
<keyword evidence="4" id="KW-1185">Reference proteome</keyword>
<reference evidence="3" key="2">
    <citation type="submission" date="2022-01" db="EMBL/GenBank/DDBJ databases">
        <authorList>
            <person name="Yamashiro T."/>
            <person name="Shiraishi A."/>
            <person name="Satake H."/>
            <person name="Nakayama K."/>
        </authorList>
    </citation>
    <scope>NUCLEOTIDE SEQUENCE</scope>
</reference>
<feature type="coiled-coil region" evidence="1">
    <location>
        <begin position="173"/>
        <end position="200"/>
    </location>
</feature>
<keyword evidence="1" id="KW-0175">Coiled coil</keyword>
<feature type="compositionally biased region" description="Basic and acidic residues" evidence="2">
    <location>
        <begin position="127"/>
        <end position="138"/>
    </location>
</feature>
<dbReference type="EMBL" id="BQNB010014897">
    <property type="protein sequence ID" value="GJT33668.1"/>
    <property type="molecule type" value="Genomic_DNA"/>
</dbReference>
<proteinExistence type="predicted"/>
<gene>
    <name evidence="3" type="ORF">Tco_0924087</name>
</gene>
<evidence type="ECO:0000256" key="1">
    <source>
        <dbReference type="SAM" id="Coils"/>
    </source>
</evidence>
<reference evidence="3" key="1">
    <citation type="journal article" date="2022" name="Int. J. Mol. Sci.">
        <title>Draft Genome of Tanacetum Coccineum: Genomic Comparison of Closely Related Tanacetum-Family Plants.</title>
        <authorList>
            <person name="Yamashiro T."/>
            <person name="Shiraishi A."/>
            <person name="Nakayama K."/>
            <person name="Satake H."/>
        </authorList>
    </citation>
    <scope>NUCLEOTIDE SEQUENCE</scope>
</reference>
<comment type="caution">
    <text evidence="3">The sequence shown here is derived from an EMBL/GenBank/DDBJ whole genome shotgun (WGS) entry which is preliminary data.</text>
</comment>
<feature type="region of interest" description="Disordered" evidence="2">
    <location>
        <begin position="1"/>
        <end position="46"/>
    </location>
</feature>
<feature type="compositionally biased region" description="Basic and acidic residues" evidence="2">
    <location>
        <begin position="101"/>
        <end position="110"/>
    </location>
</feature>